<accession>W4LAI8</accession>
<feature type="domain" description="AAA+ ATPase" evidence="1">
    <location>
        <begin position="11"/>
        <end position="126"/>
    </location>
</feature>
<dbReference type="InterPro" id="IPR003593">
    <property type="entry name" value="AAA+_ATPase"/>
</dbReference>
<dbReference type="PANTHER" id="PTHR23077:SF117">
    <property type="entry name" value="AAA+ ATPASE DOMAIN-CONTAINING PROTEIN"/>
    <property type="match status" value="1"/>
</dbReference>
<proteinExistence type="predicted"/>
<dbReference type="EMBL" id="AZHX01002487">
    <property type="protein sequence ID" value="ETW94311.1"/>
    <property type="molecule type" value="Genomic_DNA"/>
</dbReference>
<dbReference type="PANTHER" id="PTHR23077">
    <property type="entry name" value="AAA-FAMILY ATPASE"/>
    <property type="match status" value="1"/>
</dbReference>
<dbReference type="CDD" id="cd19481">
    <property type="entry name" value="RecA-like_protease"/>
    <property type="match status" value="1"/>
</dbReference>
<gene>
    <name evidence="2" type="ORF">ETSY2_49980</name>
</gene>
<dbReference type="InterPro" id="IPR003959">
    <property type="entry name" value="ATPase_AAA_core"/>
</dbReference>
<evidence type="ECO:0000259" key="1">
    <source>
        <dbReference type="SMART" id="SM00382"/>
    </source>
</evidence>
<dbReference type="Pfam" id="PF00004">
    <property type="entry name" value="AAA"/>
    <property type="match status" value="2"/>
</dbReference>
<dbReference type="GO" id="GO:0005524">
    <property type="term" value="F:ATP binding"/>
    <property type="evidence" value="ECO:0007669"/>
    <property type="project" value="InterPro"/>
</dbReference>
<dbReference type="GO" id="GO:0016887">
    <property type="term" value="F:ATP hydrolysis activity"/>
    <property type="evidence" value="ECO:0007669"/>
    <property type="project" value="InterPro"/>
</dbReference>
<evidence type="ECO:0000313" key="2">
    <source>
        <dbReference type="EMBL" id="ETW94311.1"/>
    </source>
</evidence>
<dbReference type="Proteomes" id="UP000019140">
    <property type="component" value="Unassembled WGS sequence"/>
</dbReference>
<feature type="non-terminal residue" evidence="2">
    <location>
        <position position="1"/>
    </location>
</feature>
<dbReference type="InterPro" id="IPR027417">
    <property type="entry name" value="P-loop_NTPase"/>
</dbReference>
<comment type="caution">
    <text evidence="2">The sequence shown here is derived from an EMBL/GenBank/DDBJ whole genome shotgun (WGS) entry which is preliminary data.</text>
</comment>
<evidence type="ECO:0000313" key="3">
    <source>
        <dbReference type="Proteomes" id="UP000019140"/>
    </source>
</evidence>
<sequence length="483" mass="53999">HYLQDEDCPERSHLFYFAGPRGVGKRTAAAAICDALGVPLLYVDISTLYHQGHDEARFRRIVRECLLHSSALLLRDVDILFSHEASVVRFRKALLHDVTRHCALVFMTGSLPDASLDDITQARYMTLHFPAPDYALRKIIWEQTLQDLPARSNGLTPETLAGKFKFTPGQIQRAVNAAQDAAMVRGDDQSAIGEVELLAGCRAQCNRKLSELAAKVKPAGVWDDLILPPDPLEQLQELCDQFKQRALVYDAWGFNRKIAYGTGLNVLFAGASGTGKTMAAGIIAHALQLELYKIDLSGIVSKYIGETEKNLSQIFHEAETANAILFFDEADALFGKRTEVKDAHDRYANIETSYLLQQMEAYEGLTILATNLRQNIDDAFGRRMQFIIEFPFPDATQRQRIWQRMFPANAPVSPEVDYAFLAQRLEMAGGNIKNIALRAAFYAAQNGTDIGMEHILRSAKREYTHTGKAFFAAEFDTYIKKAG</sequence>
<dbReference type="SMART" id="SM00382">
    <property type="entry name" value="AAA"/>
    <property type="match status" value="2"/>
</dbReference>
<keyword evidence="3" id="KW-1185">Reference proteome</keyword>
<dbReference type="AlphaFoldDB" id="W4LAI8"/>
<dbReference type="HOGENOM" id="CLU_564453_0_0_7"/>
<feature type="domain" description="AAA+ ATPase" evidence="1">
    <location>
        <begin position="262"/>
        <end position="394"/>
    </location>
</feature>
<dbReference type="Gene3D" id="3.40.50.300">
    <property type="entry name" value="P-loop containing nucleotide triphosphate hydrolases"/>
    <property type="match status" value="2"/>
</dbReference>
<reference evidence="2 3" key="1">
    <citation type="journal article" date="2014" name="Nature">
        <title>An environmental bacterial taxon with a large and distinct metabolic repertoire.</title>
        <authorList>
            <person name="Wilson M.C."/>
            <person name="Mori T."/>
            <person name="Ruckert C."/>
            <person name="Uria A.R."/>
            <person name="Helf M.J."/>
            <person name="Takada K."/>
            <person name="Gernert C."/>
            <person name="Steffens U.A."/>
            <person name="Heycke N."/>
            <person name="Schmitt S."/>
            <person name="Rinke C."/>
            <person name="Helfrich E.J."/>
            <person name="Brachmann A.O."/>
            <person name="Gurgui C."/>
            <person name="Wakimoto T."/>
            <person name="Kracht M."/>
            <person name="Crusemann M."/>
            <person name="Hentschel U."/>
            <person name="Abe I."/>
            <person name="Matsunaga S."/>
            <person name="Kalinowski J."/>
            <person name="Takeyama H."/>
            <person name="Piel J."/>
        </authorList>
    </citation>
    <scope>NUCLEOTIDE SEQUENCE [LARGE SCALE GENOMIC DNA]</scope>
    <source>
        <strain evidence="3">TSY2</strain>
    </source>
</reference>
<dbReference type="SUPFAM" id="SSF52540">
    <property type="entry name" value="P-loop containing nucleoside triphosphate hydrolases"/>
    <property type="match status" value="2"/>
</dbReference>
<protein>
    <recommendedName>
        <fullName evidence="1">AAA+ ATPase domain-containing protein</fullName>
    </recommendedName>
</protein>
<dbReference type="PATRIC" id="fig|1429439.4.peg.8232"/>
<dbReference type="InterPro" id="IPR050168">
    <property type="entry name" value="AAA_ATPase_domain"/>
</dbReference>
<name>W4LAI8_9BACT</name>
<organism evidence="2 3">
    <name type="scientific">Candidatus Entotheonella gemina</name>
    <dbReference type="NCBI Taxonomy" id="1429439"/>
    <lineage>
        <taxon>Bacteria</taxon>
        <taxon>Pseudomonadati</taxon>
        <taxon>Nitrospinota/Tectimicrobiota group</taxon>
        <taxon>Candidatus Tectimicrobiota</taxon>
        <taxon>Candidatus Entotheonellia</taxon>
        <taxon>Candidatus Entotheonellales</taxon>
        <taxon>Candidatus Entotheonellaceae</taxon>
        <taxon>Candidatus Entotheonella</taxon>
    </lineage>
</organism>